<dbReference type="WBParaSite" id="RSKR_0000510200.1">
    <property type="protein sequence ID" value="RSKR_0000510200.1"/>
    <property type="gene ID" value="RSKR_0000510200"/>
</dbReference>
<dbReference type="Proteomes" id="UP000095286">
    <property type="component" value="Unplaced"/>
</dbReference>
<name>A0AC35TX05_9BILA</name>
<protein>
    <submittedName>
        <fullName evidence="2">Lactamase_B domain-containing protein</fullName>
    </submittedName>
</protein>
<organism evidence="1 2">
    <name type="scientific">Rhabditophanes sp. KR3021</name>
    <dbReference type="NCBI Taxonomy" id="114890"/>
    <lineage>
        <taxon>Eukaryota</taxon>
        <taxon>Metazoa</taxon>
        <taxon>Ecdysozoa</taxon>
        <taxon>Nematoda</taxon>
        <taxon>Chromadorea</taxon>
        <taxon>Rhabditida</taxon>
        <taxon>Tylenchina</taxon>
        <taxon>Panagrolaimomorpha</taxon>
        <taxon>Strongyloidoidea</taxon>
        <taxon>Alloionematidae</taxon>
        <taxon>Rhabditophanes</taxon>
    </lineage>
</organism>
<sequence length="651" mass="74057">MRFKAYSWLPEQPCHYLQFDGCNILLDTCTATTSFDVFMPMIEFSNYSPESFPVPANNHPRHTFLKTCDNLGYVDTPPEIHPVLPPPHVIRSLDAVLISNIQSFLALPYLIFQDDFRGLIYTTEPVIEFAKVLMEDMVTFYERSARTHVKVDRREEVPKWKVYDFWNTLNNKPFSNPNQWMEIFSREDIINLVARITPIFLNEKIVINNCIECIATPSGHHIGSCNWVIKNGMQKISYITSSSIHHTHNKCFEYHLHEGADILLLNSMNVNPTYSFQASLATIKGIVSQTLAEKGTVIFPVCSVSLLLELIIALAPIIIGNTTFSDCVINYVAPNAKTMIAYASRFPEYLVSHRRNRCCEPADPFEFNELIRTNKLKLYEGLTDDLSKNLKQSSIIIVGHPSLRMGEVIHFLYVFGNAQKNSIVQTEPNYPFENIYGPYKSFNIKSFMCPLDYSLDRVYVNEKLIPKIAPKTVLLPEFYNPQMTDLSGNAFLVTAHHNVEYYKYGETMTFKPTFGIKEVLISEGSLSTLKLTGTVERDIPLHSLKGHLSATDNNLTISSYDHKNVYKPLTKTPFYGKVNVPQFIQELGNLNCNFSIDSDLDDFDGCIITLQPPGTGSICVNNQKQKTLIKCPDPILKEKIINTLTRTLNSF</sequence>
<evidence type="ECO:0000313" key="2">
    <source>
        <dbReference type="WBParaSite" id="RSKR_0000510200.1"/>
    </source>
</evidence>
<accession>A0AC35TX05</accession>
<reference evidence="2" key="1">
    <citation type="submission" date="2016-11" db="UniProtKB">
        <authorList>
            <consortium name="WormBaseParasite"/>
        </authorList>
    </citation>
    <scope>IDENTIFICATION</scope>
    <source>
        <strain evidence="2">KR3021</strain>
    </source>
</reference>
<proteinExistence type="predicted"/>
<evidence type="ECO:0000313" key="1">
    <source>
        <dbReference type="Proteomes" id="UP000095286"/>
    </source>
</evidence>